<reference evidence="2 3" key="1">
    <citation type="submission" date="2016-05" db="EMBL/GenBank/DDBJ databases">
        <title>Whole genome sequencing of Tetragenococcus halophilus subsp. halophilus NISL 7118.</title>
        <authorList>
            <person name="Shiwa Y."/>
            <person name="Nishimura I."/>
            <person name="Yoshikawa H."/>
            <person name="Koyama Y."/>
            <person name="Oguma T."/>
        </authorList>
    </citation>
    <scope>NUCLEOTIDE SEQUENCE [LARGE SCALE GENOMIC DNA]</scope>
    <source>
        <strain evidence="2 3">NISL 7118</strain>
    </source>
</reference>
<dbReference type="InterPro" id="IPR011188">
    <property type="entry name" value="UPF0302"/>
</dbReference>
<evidence type="ECO:0000313" key="3">
    <source>
        <dbReference type="Proteomes" id="UP000236214"/>
    </source>
</evidence>
<dbReference type="Gene3D" id="3.40.1530.30">
    <property type="entry name" value="Uncharacterised family UPF0302, N-terminal domain"/>
    <property type="match status" value="1"/>
</dbReference>
<name>A0A2H6CWA9_TETHA</name>
<dbReference type="InterPro" id="IPR027393">
    <property type="entry name" value="Virus_scaffolding_prot_C"/>
</dbReference>
<dbReference type="Pfam" id="PF08858">
    <property type="entry name" value="IDEAL"/>
    <property type="match status" value="1"/>
</dbReference>
<evidence type="ECO:0000259" key="1">
    <source>
        <dbReference type="SMART" id="SM00914"/>
    </source>
</evidence>
<protein>
    <recommendedName>
        <fullName evidence="1">IDEAL domain-containing protein</fullName>
    </recommendedName>
</protein>
<organism evidence="2 3">
    <name type="scientific">Tetragenococcus halophilus subsp. halophilus</name>
    <dbReference type="NCBI Taxonomy" id="1513897"/>
    <lineage>
        <taxon>Bacteria</taxon>
        <taxon>Bacillati</taxon>
        <taxon>Bacillota</taxon>
        <taxon>Bacilli</taxon>
        <taxon>Lactobacillales</taxon>
        <taxon>Enterococcaceae</taxon>
        <taxon>Tetragenococcus</taxon>
    </lineage>
</organism>
<accession>A0A2H6CWA9</accession>
<dbReference type="Proteomes" id="UP000236214">
    <property type="component" value="Unassembled WGS sequence"/>
</dbReference>
<dbReference type="InterPro" id="IPR014957">
    <property type="entry name" value="IDEAL_dom"/>
</dbReference>
<sequence>MIYRKDGESMEIPTLDKRRFLNWLVSHEFFAKREIPWILNYLANHEPILKHVHFVEKARRTPRGITICSRHFYGEPIALFIEGEMFKDSDQIFHEIRLNWQDPLYLEIQFDNAWNNELYLGVLEDNPYYRWNDNMDDKTLARIKHYFREENIQAEITELYQLIDLALENDDQATFMELSEKVNQLIAQKQKEVNNHS</sequence>
<comment type="caution">
    <text evidence="2">The sequence shown here is derived from an EMBL/GenBank/DDBJ whole genome shotgun (WGS) entry which is preliminary data.</text>
</comment>
<dbReference type="EMBL" id="BDEC01000171">
    <property type="protein sequence ID" value="GBD69278.1"/>
    <property type="molecule type" value="Genomic_DNA"/>
</dbReference>
<proteinExistence type="predicted"/>
<dbReference type="AlphaFoldDB" id="A0A2H6CWA9"/>
<dbReference type="PIRSF" id="PIRSF007165">
    <property type="entry name" value="UCP007165"/>
    <property type="match status" value="1"/>
</dbReference>
<keyword evidence="3" id="KW-1185">Reference proteome</keyword>
<dbReference type="InterPro" id="IPR014963">
    <property type="entry name" value="UPF0302_N"/>
</dbReference>
<dbReference type="Pfam" id="PF08864">
    <property type="entry name" value="UPF0302"/>
    <property type="match status" value="1"/>
</dbReference>
<gene>
    <name evidence="2" type="ORF">TEHN7118_2084</name>
</gene>
<dbReference type="InterPro" id="IPR038091">
    <property type="entry name" value="UPF0302_N_sf"/>
</dbReference>
<dbReference type="Gene3D" id="4.10.810.10">
    <property type="entry name" value="Virus Scaffolding Protein, Chain A"/>
    <property type="match status" value="1"/>
</dbReference>
<feature type="domain" description="IDEAL" evidence="1">
    <location>
        <begin position="146"/>
        <end position="182"/>
    </location>
</feature>
<evidence type="ECO:0000313" key="2">
    <source>
        <dbReference type="EMBL" id="GBD69278.1"/>
    </source>
</evidence>
<dbReference type="SMART" id="SM00914">
    <property type="entry name" value="IDEAL"/>
    <property type="match status" value="1"/>
</dbReference>